<sequence length="52" mass="6036">MTTPSALRRRLEWLLENRERLLRSHGESDFAEMLDGARHELDEAREQAGITA</sequence>
<dbReference type="EMBL" id="KX620753">
    <property type="protein sequence ID" value="AOT24535.1"/>
    <property type="molecule type" value="Genomic_DNA"/>
</dbReference>
<dbReference type="GeneID" id="40072592"/>
<organism evidence="1 2">
    <name type="scientific">Propionibacterium phage E6</name>
    <dbReference type="NCBI Taxonomy" id="1897536"/>
    <lineage>
        <taxon>Viruses</taxon>
        <taxon>Duplodnaviria</taxon>
        <taxon>Heunggongvirae</taxon>
        <taxon>Uroviricota</taxon>
        <taxon>Caudoviricetes</taxon>
        <taxon>Doucettevirus</taxon>
        <taxon>Doucettevirus E6</taxon>
    </lineage>
</organism>
<dbReference type="KEGG" id="vg:40072592"/>
<evidence type="ECO:0000313" key="2">
    <source>
        <dbReference type="Proteomes" id="UP000221227"/>
    </source>
</evidence>
<evidence type="ECO:0000313" key="1">
    <source>
        <dbReference type="EMBL" id="AOT24535.1"/>
    </source>
</evidence>
<name>A0A1D8EU10_9CAUD</name>
<accession>A0A1D8EU10</accession>
<gene>
    <name evidence="1" type="primary">6</name>
    <name evidence="1" type="ORF">E6_6</name>
</gene>
<dbReference type="RefSeq" id="YP_009596988.1">
    <property type="nucleotide sequence ID" value="NC_041894.1"/>
</dbReference>
<protein>
    <submittedName>
        <fullName evidence="1">Uncharacterized protein</fullName>
    </submittedName>
</protein>
<keyword evidence="2" id="KW-1185">Reference proteome</keyword>
<proteinExistence type="predicted"/>
<reference evidence="2" key="1">
    <citation type="submission" date="2016-07" db="EMBL/GenBank/DDBJ databases">
        <authorList>
            <person name="Florea S."/>
            <person name="Webb J.S."/>
            <person name="Jaromczyk J."/>
            <person name="Schardl C.L."/>
        </authorList>
    </citation>
    <scope>NUCLEOTIDE SEQUENCE [LARGE SCALE GENOMIC DNA]</scope>
</reference>
<dbReference type="Proteomes" id="UP000221227">
    <property type="component" value="Segment"/>
</dbReference>